<evidence type="ECO:0000256" key="6">
    <source>
        <dbReference type="RuleBase" id="RU361264"/>
    </source>
</evidence>
<comment type="caution">
    <text evidence="6">Lacks conserved residue(s) required for the propagation of feature annotation.</text>
</comment>
<dbReference type="STRING" id="1555241.A0A4P9XB48"/>
<evidence type="ECO:0000256" key="1">
    <source>
        <dbReference type="ARBA" id="ARBA00004141"/>
    </source>
</evidence>
<name>A0A4P9XB48_9FUNG</name>
<gene>
    <name evidence="8" type="ORF">CXG81DRAFT_10911</name>
</gene>
<feature type="domain" description="Yip1" evidence="7">
    <location>
        <begin position="130"/>
        <end position="272"/>
    </location>
</feature>
<keyword evidence="3 6" id="KW-0812">Transmembrane</keyword>
<dbReference type="GO" id="GO:0000139">
    <property type="term" value="C:Golgi membrane"/>
    <property type="evidence" value="ECO:0007669"/>
    <property type="project" value="UniProtKB-SubCell"/>
</dbReference>
<feature type="transmembrane region" description="Helical" evidence="6">
    <location>
        <begin position="226"/>
        <end position="251"/>
    </location>
</feature>
<dbReference type="GO" id="GO:0005802">
    <property type="term" value="C:trans-Golgi network"/>
    <property type="evidence" value="ECO:0007669"/>
    <property type="project" value="TreeGrafter"/>
</dbReference>
<dbReference type="InterPro" id="IPR006977">
    <property type="entry name" value="Yip1_dom"/>
</dbReference>
<keyword evidence="9" id="KW-1185">Reference proteome</keyword>
<dbReference type="PANTHER" id="PTHR21236:SF2">
    <property type="entry name" value="PROTEIN YIPF"/>
    <property type="match status" value="1"/>
</dbReference>
<reference evidence="9" key="1">
    <citation type="journal article" date="2018" name="Nat. Microbiol.">
        <title>Leveraging single-cell genomics to expand the fungal tree of life.</title>
        <authorList>
            <person name="Ahrendt S.R."/>
            <person name="Quandt C.A."/>
            <person name="Ciobanu D."/>
            <person name="Clum A."/>
            <person name="Salamov A."/>
            <person name="Andreopoulos B."/>
            <person name="Cheng J.F."/>
            <person name="Woyke T."/>
            <person name="Pelin A."/>
            <person name="Henrissat B."/>
            <person name="Reynolds N.K."/>
            <person name="Benny G.L."/>
            <person name="Smith M.E."/>
            <person name="James T.Y."/>
            <person name="Grigoriev I.V."/>
        </authorList>
    </citation>
    <scope>NUCLEOTIDE SEQUENCE [LARGE SCALE GENOMIC DNA]</scope>
    <source>
        <strain evidence="9">ATCC 52028</strain>
    </source>
</reference>
<accession>A0A4P9XB48</accession>
<dbReference type="EMBL" id="ML014146">
    <property type="protein sequence ID" value="RKP02350.1"/>
    <property type="molecule type" value="Genomic_DNA"/>
</dbReference>
<dbReference type="Proteomes" id="UP000274922">
    <property type="component" value="Unassembled WGS sequence"/>
</dbReference>
<feature type="transmembrane region" description="Helical" evidence="6">
    <location>
        <begin position="202"/>
        <end position="220"/>
    </location>
</feature>
<feature type="transmembrane region" description="Helical" evidence="6">
    <location>
        <begin position="170"/>
        <end position="190"/>
    </location>
</feature>
<organism evidence="8 9">
    <name type="scientific">Caulochytrium protostelioides</name>
    <dbReference type="NCBI Taxonomy" id="1555241"/>
    <lineage>
        <taxon>Eukaryota</taxon>
        <taxon>Fungi</taxon>
        <taxon>Fungi incertae sedis</taxon>
        <taxon>Chytridiomycota</taxon>
        <taxon>Chytridiomycota incertae sedis</taxon>
        <taxon>Chytridiomycetes</taxon>
        <taxon>Caulochytriales</taxon>
        <taxon>Caulochytriaceae</taxon>
        <taxon>Caulochytrium</taxon>
    </lineage>
</organism>
<protein>
    <recommendedName>
        <fullName evidence="6">Protein YIP</fullName>
    </recommendedName>
</protein>
<evidence type="ECO:0000256" key="3">
    <source>
        <dbReference type="ARBA" id="ARBA00022692"/>
    </source>
</evidence>
<dbReference type="Pfam" id="PF04893">
    <property type="entry name" value="Yip1"/>
    <property type="match status" value="1"/>
</dbReference>
<evidence type="ECO:0000259" key="7">
    <source>
        <dbReference type="Pfam" id="PF04893"/>
    </source>
</evidence>
<feature type="transmembrane region" description="Helical" evidence="6">
    <location>
        <begin position="258"/>
        <end position="276"/>
    </location>
</feature>
<keyword evidence="4 6" id="KW-1133">Transmembrane helix</keyword>
<comment type="similarity">
    <text evidence="2 6">Belongs to the YIP1 family.</text>
</comment>
<evidence type="ECO:0000256" key="2">
    <source>
        <dbReference type="ARBA" id="ARBA00010596"/>
    </source>
</evidence>
<dbReference type="GO" id="GO:0006888">
    <property type="term" value="P:endoplasmic reticulum to Golgi vesicle-mediated transport"/>
    <property type="evidence" value="ECO:0007669"/>
    <property type="project" value="InterPro"/>
</dbReference>
<dbReference type="AlphaFoldDB" id="A0A4P9XB48"/>
<dbReference type="OrthoDB" id="440385at2759"/>
<comment type="subcellular location">
    <subcellularLocation>
        <location evidence="6">Golgi apparatus membrane</location>
        <topology evidence="6">Multi-pass membrane protein</topology>
    </subcellularLocation>
    <subcellularLocation>
        <location evidence="1">Membrane</location>
        <topology evidence="1">Multi-pass membrane protein</topology>
    </subcellularLocation>
</comment>
<proteinExistence type="inferred from homology"/>
<evidence type="ECO:0000313" key="8">
    <source>
        <dbReference type="EMBL" id="RKP02350.1"/>
    </source>
</evidence>
<sequence length="277" mass="28774">MPAQGGGGSGPDLQFQQFSYGDGSHAYGAGAGAGYAPSVASSTGHSVAAGGTAPPSAYYPPPSSYSPQPYGIGGGGGGTGGGYGASHEPGLNWRSLRLALGTGGMPDEPPLLQELGINFGHIKNKGLTVMNPFRPVDKHIMDDSDLAGPLFFCFCLGVFLLLSGKVHFGYIYGLATMGCASAYMILNLMSETGINGTRTASVLGYSLLPMVLTSLVTHLLPPFSYANLIAVVVSVLWCTNSASLMFVTVLAMSDQRWLVAYPLALLYSAFGLLLVFR</sequence>
<keyword evidence="5 6" id="KW-0472">Membrane</keyword>
<evidence type="ECO:0000313" key="9">
    <source>
        <dbReference type="Proteomes" id="UP000274922"/>
    </source>
</evidence>
<dbReference type="GO" id="GO:0048280">
    <property type="term" value="P:vesicle fusion with Golgi apparatus"/>
    <property type="evidence" value="ECO:0007669"/>
    <property type="project" value="TreeGrafter"/>
</dbReference>
<dbReference type="PANTHER" id="PTHR21236">
    <property type="entry name" value="GOLGI MEMBRANE PROTEIN YIP1"/>
    <property type="match status" value="1"/>
</dbReference>
<dbReference type="InterPro" id="IPR045231">
    <property type="entry name" value="Yip1/4-like"/>
</dbReference>
<evidence type="ECO:0000256" key="5">
    <source>
        <dbReference type="ARBA" id="ARBA00023136"/>
    </source>
</evidence>
<evidence type="ECO:0000256" key="4">
    <source>
        <dbReference type="ARBA" id="ARBA00022989"/>
    </source>
</evidence>